<evidence type="ECO:0000256" key="1">
    <source>
        <dbReference type="ARBA" id="ARBA00022529"/>
    </source>
</evidence>
<evidence type="ECO:0000256" key="4">
    <source>
        <dbReference type="ARBA" id="ARBA00023157"/>
    </source>
</evidence>
<evidence type="ECO:0000256" key="2">
    <source>
        <dbReference type="ARBA" id="ARBA00022577"/>
    </source>
</evidence>
<dbReference type="Gene3D" id="3.30.30.10">
    <property type="entry name" value="Knottin, scorpion toxin-like"/>
    <property type="match status" value="1"/>
</dbReference>
<feature type="signal peptide" evidence="5">
    <location>
        <begin position="1"/>
        <end position="28"/>
    </location>
</feature>
<dbReference type="PROSITE" id="PS00940">
    <property type="entry name" value="GAMMA_THIONIN"/>
    <property type="match status" value="1"/>
</dbReference>
<evidence type="ECO:0000313" key="7">
    <source>
        <dbReference type="EMBL" id="QCD84914.1"/>
    </source>
</evidence>
<reference evidence="7 8" key="1">
    <citation type="submission" date="2019-04" db="EMBL/GenBank/DDBJ databases">
        <title>An improved genome assembly and genetic linkage map for asparagus bean, Vigna unguiculata ssp. sesquipedialis.</title>
        <authorList>
            <person name="Xia Q."/>
            <person name="Zhang R."/>
            <person name="Dong Y."/>
        </authorList>
    </citation>
    <scope>NUCLEOTIDE SEQUENCE [LARGE SCALE GENOMIC DNA]</scope>
    <source>
        <tissue evidence="7">Leaf</tissue>
    </source>
</reference>
<gene>
    <name evidence="7" type="ORF">DEO72_LG2g5272</name>
</gene>
<name>A0A4D6L936_VIGUN</name>
<dbReference type="GO" id="GO:0050832">
    <property type="term" value="P:defense response to fungus"/>
    <property type="evidence" value="ECO:0007669"/>
    <property type="project" value="UniProtKB-KW"/>
</dbReference>
<keyword evidence="3 5" id="KW-0732">Signal</keyword>
<dbReference type="CDD" id="cd00107">
    <property type="entry name" value="Knot1"/>
    <property type="match status" value="1"/>
</dbReference>
<dbReference type="InterPro" id="IPR008176">
    <property type="entry name" value="Defensin_plant"/>
</dbReference>
<keyword evidence="1" id="KW-0929">Antimicrobial</keyword>
<dbReference type="SUPFAM" id="SSF57095">
    <property type="entry name" value="Scorpion toxin-like"/>
    <property type="match status" value="1"/>
</dbReference>
<keyword evidence="8" id="KW-1185">Reference proteome</keyword>
<keyword evidence="2" id="KW-0295">Fungicide</keyword>
<evidence type="ECO:0000256" key="3">
    <source>
        <dbReference type="ARBA" id="ARBA00022729"/>
    </source>
</evidence>
<dbReference type="PANTHER" id="PTHR33147">
    <property type="entry name" value="DEFENSIN-LIKE PROTEIN 1"/>
    <property type="match status" value="1"/>
</dbReference>
<dbReference type="AlphaFoldDB" id="A0A4D6L936"/>
<dbReference type="PANTHER" id="PTHR33147:SF39">
    <property type="entry name" value="DRO1 PROTEIN-RELATED"/>
    <property type="match status" value="1"/>
</dbReference>
<dbReference type="OrthoDB" id="1063609at2759"/>
<evidence type="ECO:0000256" key="5">
    <source>
        <dbReference type="SAM" id="SignalP"/>
    </source>
</evidence>
<feature type="domain" description="Knottins-like" evidence="6">
    <location>
        <begin position="30"/>
        <end position="75"/>
    </location>
</feature>
<evidence type="ECO:0000313" key="8">
    <source>
        <dbReference type="Proteomes" id="UP000501690"/>
    </source>
</evidence>
<protein>
    <submittedName>
        <fullName evidence="7">Gamma Purothionin</fullName>
    </submittedName>
</protein>
<dbReference type="Pfam" id="PF00304">
    <property type="entry name" value="Gamma-thionin"/>
    <property type="match status" value="1"/>
</dbReference>
<dbReference type="Gramene" id="Vigun03g056100.1.v1.2">
    <property type="protein sequence ID" value="Vigun03g056100.1.v1.2"/>
    <property type="gene ID" value="Vigun03g056100.v1.2"/>
</dbReference>
<dbReference type="EMBL" id="CP039346">
    <property type="protein sequence ID" value="QCD84914.1"/>
    <property type="molecule type" value="Genomic_DNA"/>
</dbReference>
<evidence type="ECO:0000259" key="6">
    <source>
        <dbReference type="SMART" id="SM00505"/>
    </source>
</evidence>
<dbReference type="GO" id="GO:0031640">
    <property type="term" value="P:killing of cells of another organism"/>
    <property type="evidence" value="ECO:0007669"/>
    <property type="project" value="UniProtKB-KW"/>
</dbReference>
<feature type="chain" id="PRO_5020037474" evidence="5">
    <location>
        <begin position="29"/>
        <end position="75"/>
    </location>
</feature>
<dbReference type="InterPro" id="IPR003614">
    <property type="entry name" value="Knottins"/>
</dbReference>
<dbReference type="InterPro" id="IPR036574">
    <property type="entry name" value="Scorpion_toxin-like_sf"/>
</dbReference>
<accession>A0A4D6L936</accession>
<dbReference type="SMART" id="SM00505">
    <property type="entry name" value="Knot1"/>
    <property type="match status" value="1"/>
</dbReference>
<proteinExistence type="predicted"/>
<sequence length="75" mass="8450">MERKTILGFMLLLVLIFASDVAVKKTEARECETPSKTFRGLCISDRNCEAVCNTEGFPNGKCEGLRQRCMCIRNC</sequence>
<dbReference type="Proteomes" id="UP000501690">
    <property type="component" value="Linkage Group LG2"/>
</dbReference>
<organism evidence="7 8">
    <name type="scientific">Vigna unguiculata</name>
    <name type="common">Cowpea</name>
    <dbReference type="NCBI Taxonomy" id="3917"/>
    <lineage>
        <taxon>Eukaryota</taxon>
        <taxon>Viridiplantae</taxon>
        <taxon>Streptophyta</taxon>
        <taxon>Embryophyta</taxon>
        <taxon>Tracheophyta</taxon>
        <taxon>Spermatophyta</taxon>
        <taxon>Magnoliopsida</taxon>
        <taxon>eudicotyledons</taxon>
        <taxon>Gunneridae</taxon>
        <taxon>Pentapetalae</taxon>
        <taxon>rosids</taxon>
        <taxon>fabids</taxon>
        <taxon>Fabales</taxon>
        <taxon>Fabaceae</taxon>
        <taxon>Papilionoideae</taxon>
        <taxon>50 kb inversion clade</taxon>
        <taxon>NPAAA clade</taxon>
        <taxon>indigoferoid/millettioid clade</taxon>
        <taxon>Phaseoleae</taxon>
        <taxon>Vigna</taxon>
    </lineage>
</organism>
<dbReference type="PRINTS" id="PR00288">
    <property type="entry name" value="PUROTHIONIN"/>
</dbReference>
<keyword evidence="4" id="KW-1015">Disulfide bond</keyword>